<dbReference type="Pfam" id="PF05437">
    <property type="entry name" value="AzlD"/>
    <property type="match status" value="1"/>
</dbReference>
<reference evidence="2 3" key="1">
    <citation type="journal article" date="2007" name="Int. J. Syst. Evol. Microbiol.">
        <title>Description of Pelomonas aquatica sp. nov. and Pelomonas puraquae sp. nov., isolated from industrial and haemodialysis water.</title>
        <authorList>
            <person name="Gomila M."/>
            <person name="Bowien B."/>
            <person name="Falsen E."/>
            <person name="Moore E.R."/>
            <person name="Lalucat J."/>
        </authorList>
    </citation>
    <scope>NUCLEOTIDE SEQUENCE [LARGE SCALE GENOMIC DNA]</scope>
    <source>
        <strain evidence="2 3">CCUG 52769</strain>
    </source>
</reference>
<accession>A0A254N212</accession>
<protein>
    <submittedName>
        <fullName evidence="2">Branched-chain amino acid transporter</fullName>
    </submittedName>
</protein>
<feature type="transmembrane region" description="Helical" evidence="1">
    <location>
        <begin position="84"/>
        <end position="103"/>
    </location>
</feature>
<keyword evidence="3" id="KW-1185">Reference proteome</keyword>
<keyword evidence="1" id="KW-0812">Transmembrane</keyword>
<feature type="transmembrane region" description="Helical" evidence="1">
    <location>
        <begin position="6"/>
        <end position="24"/>
    </location>
</feature>
<evidence type="ECO:0000313" key="3">
    <source>
        <dbReference type="Proteomes" id="UP000197446"/>
    </source>
</evidence>
<name>A0A254N212_9BURK</name>
<dbReference type="InterPro" id="IPR008407">
    <property type="entry name" value="Brnchd-chn_aa_trnsp_AzlD"/>
</dbReference>
<keyword evidence="1" id="KW-0472">Membrane</keyword>
<evidence type="ECO:0000313" key="2">
    <source>
        <dbReference type="EMBL" id="OWR02245.1"/>
    </source>
</evidence>
<sequence length="109" mass="11983">MSDAMIWIALVGLGLITVVTRGFFMIGDQPLPMPDWLRELLKVAPLAALMAVVAPEIFMTQGHAITTWQDARWPAALAATGYYFWRRGILGTILVGMAVMLPLKLGLGW</sequence>
<gene>
    <name evidence="2" type="ORF">CDO81_21165</name>
</gene>
<dbReference type="Proteomes" id="UP000197446">
    <property type="component" value="Unassembled WGS sequence"/>
</dbReference>
<dbReference type="OrthoDB" id="515103at2"/>
<dbReference type="RefSeq" id="WP_088485221.1">
    <property type="nucleotide sequence ID" value="NZ_NISI01000010.1"/>
</dbReference>
<evidence type="ECO:0000256" key="1">
    <source>
        <dbReference type="SAM" id="Phobius"/>
    </source>
</evidence>
<organism evidence="2 3">
    <name type="scientific">Roseateles puraquae</name>
    <dbReference type="NCBI Taxonomy" id="431059"/>
    <lineage>
        <taxon>Bacteria</taxon>
        <taxon>Pseudomonadati</taxon>
        <taxon>Pseudomonadota</taxon>
        <taxon>Betaproteobacteria</taxon>
        <taxon>Burkholderiales</taxon>
        <taxon>Sphaerotilaceae</taxon>
        <taxon>Roseateles</taxon>
    </lineage>
</organism>
<comment type="caution">
    <text evidence="2">The sequence shown here is derived from an EMBL/GenBank/DDBJ whole genome shotgun (WGS) entry which is preliminary data.</text>
</comment>
<proteinExistence type="predicted"/>
<dbReference type="AlphaFoldDB" id="A0A254N212"/>
<dbReference type="EMBL" id="NISI01000010">
    <property type="protein sequence ID" value="OWR02245.1"/>
    <property type="molecule type" value="Genomic_DNA"/>
</dbReference>
<keyword evidence="1" id="KW-1133">Transmembrane helix</keyword>